<proteinExistence type="predicted"/>
<gene>
    <name evidence="2" type="ORF">ILEXP_LOCUS51072</name>
</gene>
<reference evidence="2 3" key="1">
    <citation type="submission" date="2024-02" db="EMBL/GenBank/DDBJ databases">
        <authorList>
            <person name="Vignale AGUSTIN F."/>
            <person name="Sosa J E."/>
            <person name="Modenutti C."/>
        </authorList>
    </citation>
    <scope>NUCLEOTIDE SEQUENCE [LARGE SCALE GENOMIC DNA]</scope>
</reference>
<feature type="non-terminal residue" evidence="2">
    <location>
        <position position="142"/>
    </location>
</feature>
<keyword evidence="3" id="KW-1185">Reference proteome</keyword>
<feature type="region of interest" description="Disordered" evidence="1">
    <location>
        <begin position="94"/>
        <end position="142"/>
    </location>
</feature>
<evidence type="ECO:0000313" key="3">
    <source>
        <dbReference type="Proteomes" id="UP001642360"/>
    </source>
</evidence>
<dbReference type="AlphaFoldDB" id="A0ABC8UJ07"/>
<protein>
    <submittedName>
        <fullName evidence="2">Uncharacterized protein</fullName>
    </submittedName>
</protein>
<name>A0ABC8UJ07_9AQUA</name>
<organism evidence="2 3">
    <name type="scientific">Ilex paraguariensis</name>
    <name type="common">yerba mate</name>
    <dbReference type="NCBI Taxonomy" id="185542"/>
    <lineage>
        <taxon>Eukaryota</taxon>
        <taxon>Viridiplantae</taxon>
        <taxon>Streptophyta</taxon>
        <taxon>Embryophyta</taxon>
        <taxon>Tracheophyta</taxon>
        <taxon>Spermatophyta</taxon>
        <taxon>Magnoliopsida</taxon>
        <taxon>eudicotyledons</taxon>
        <taxon>Gunneridae</taxon>
        <taxon>Pentapetalae</taxon>
        <taxon>asterids</taxon>
        <taxon>campanulids</taxon>
        <taxon>Aquifoliales</taxon>
        <taxon>Aquifoliaceae</taxon>
        <taxon>Ilex</taxon>
    </lineage>
</organism>
<feature type="compositionally biased region" description="Gly residues" evidence="1">
    <location>
        <begin position="95"/>
        <end position="135"/>
    </location>
</feature>
<sequence length="142" mass="14341">MVPQPVPLTRKCPLLYRLVGLSRRPTSHLSSLKTIPTNPVQISGLRSCFLSSYHQFSLNSSTHRTEVYKDLGRSAVGFRNLGFENFRVLGVSNGSSGGTAGDGRGGDNSGGGGGGGSGGGGSGGGGGGEGEGRGGSNWSLLS</sequence>
<dbReference type="Proteomes" id="UP001642360">
    <property type="component" value="Unassembled WGS sequence"/>
</dbReference>
<evidence type="ECO:0000313" key="2">
    <source>
        <dbReference type="EMBL" id="CAK9181036.1"/>
    </source>
</evidence>
<accession>A0ABC8UJ07</accession>
<comment type="caution">
    <text evidence="2">The sequence shown here is derived from an EMBL/GenBank/DDBJ whole genome shotgun (WGS) entry which is preliminary data.</text>
</comment>
<evidence type="ECO:0000256" key="1">
    <source>
        <dbReference type="SAM" id="MobiDB-lite"/>
    </source>
</evidence>
<dbReference type="EMBL" id="CAUOFW020007919">
    <property type="protein sequence ID" value="CAK9181036.1"/>
    <property type="molecule type" value="Genomic_DNA"/>
</dbReference>